<proteinExistence type="predicted"/>
<accession>A0A7J7NSH7</accession>
<keyword evidence="2" id="KW-1185">Reference proteome</keyword>
<evidence type="ECO:0000313" key="1">
    <source>
        <dbReference type="EMBL" id="KAF6169934.1"/>
    </source>
</evidence>
<comment type="caution">
    <text evidence="1">The sequence shown here is derived from an EMBL/GenBank/DDBJ whole genome shotgun (WGS) entry which is preliminary data.</text>
</comment>
<organism evidence="1 2">
    <name type="scientific">Kingdonia uniflora</name>
    <dbReference type="NCBI Taxonomy" id="39325"/>
    <lineage>
        <taxon>Eukaryota</taxon>
        <taxon>Viridiplantae</taxon>
        <taxon>Streptophyta</taxon>
        <taxon>Embryophyta</taxon>
        <taxon>Tracheophyta</taxon>
        <taxon>Spermatophyta</taxon>
        <taxon>Magnoliopsida</taxon>
        <taxon>Ranunculales</taxon>
        <taxon>Circaeasteraceae</taxon>
        <taxon>Kingdonia</taxon>
    </lineage>
</organism>
<reference evidence="1 2" key="1">
    <citation type="journal article" date="2020" name="IScience">
        <title>Genome Sequencing of the Endangered Kingdonia uniflora (Circaeasteraceae, Ranunculales) Reveals Potential Mechanisms of Evolutionary Specialization.</title>
        <authorList>
            <person name="Sun Y."/>
            <person name="Deng T."/>
            <person name="Zhang A."/>
            <person name="Moore M.J."/>
            <person name="Landis J.B."/>
            <person name="Lin N."/>
            <person name="Zhang H."/>
            <person name="Zhang X."/>
            <person name="Huang J."/>
            <person name="Zhang X."/>
            <person name="Sun H."/>
            <person name="Wang H."/>
        </authorList>
    </citation>
    <scope>NUCLEOTIDE SEQUENCE [LARGE SCALE GENOMIC DNA]</scope>
    <source>
        <strain evidence="1">TB1705</strain>
        <tissue evidence="1">Leaf</tissue>
    </source>
</reference>
<dbReference type="AlphaFoldDB" id="A0A7J7NSH7"/>
<protein>
    <submittedName>
        <fullName evidence="1">Uncharacterized protein</fullName>
    </submittedName>
</protein>
<dbReference type="OrthoDB" id="10675026at2759"/>
<dbReference type="EMBL" id="JACGCM010000622">
    <property type="protein sequence ID" value="KAF6169934.1"/>
    <property type="molecule type" value="Genomic_DNA"/>
</dbReference>
<gene>
    <name evidence="1" type="ORF">GIB67_034326</name>
</gene>
<dbReference type="Proteomes" id="UP000541444">
    <property type="component" value="Unassembled WGS sequence"/>
</dbReference>
<evidence type="ECO:0000313" key="2">
    <source>
        <dbReference type="Proteomes" id="UP000541444"/>
    </source>
</evidence>
<name>A0A7J7NSH7_9MAGN</name>
<sequence>MRQFENKKFEDLTKDLFFDIVDAEKNYHSNHTPQDGDDVHTMDHIEDHEGFADNRDFVMASSNLYEKEDHEDEERSVPPQAPESMLTIGIEWPNISECRSFMRNFAITQRLTFRQKKNERKRIRYVYKERPSYP</sequence>